<keyword evidence="1" id="KW-0732">Signal</keyword>
<dbReference type="GO" id="GO:0046872">
    <property type="term" value="F:metal ion binding"/>
    <property type="evidence" value="ECO:0007669"/>
    <property type="project" value="InterPro"/>
</dbReference>
<evidence type="ECO:0000259" key="2">
    <source>
        <dbReference type="Pfam" id="PF00149"/>
    </source>
</evidence>
<dbReference type="GO" id="GO:0005975">
    <property type="term" value="P:carbohydrate metabolic process"/>
    <property type="evidence" value="ECO:0007669"/>
    <property type="project" value="UniProtKB-ARBA"/>
</dbReference>
<dbReference type="InterPro" id="IPR013320">
    <property type="entry name" value="ConA-like_dom_sf"/>
</dbReference>
<organism evidence="5 6">
    <name type="scientific">Flavobacterium humi</name>
    <dbReference type="NCBI Taxonomy" id="2562683"/>
    <lineage>
        <taxon>Bacteria</taxon>
        <taxon>Pseudomonadati</taxon>
        <taxon>Bacteroidota</taxon>
        <taxon>Flavobacteriia</taxon>
        <taxon>Flavobacteriales</taxon>
        <taxon>Flavobacteriaceae</taxon>
        <taxon>Flavobacterium</taxon>
    </lineage>
</organism>
<dbReference type="PANTHER" id="PTHR45867">
    <property type="entry name" value="PURPLE ACID PHOSPHATASE"/>
    <property type="match status" value="1"/>
</dbReference>
<sequence length="876" mass="97297">MIGLRYRMQDFQLKEKWNICGLTNKKINTMKKVFTVMLVLIAYIGTSQTNFIPGDWAGALSGYWNFDNNANLVQAQVGTNLTAQGSFTQVAGPTASNFAVRKTVGNYFKCTHGVPNYGQAYPNKYSVMIDFKVPSSGQYYSFLQTNQGNSNDGDLFINPAGKIGVTALTYSNSAVLPNEWYRLVITADVGNEIKMYIDGQLWNPGLPNTLNGRYALDPLLLLLADDNGEDNQMDVAAMGVFNKALTAAEVATIGGYGHTPAPVSTGMNPYLQTATPTSVYISWHSTNTAQNPVVKFGTSSTNLNQTLTGTWERINASANYYWHTVKLTGLQPDTEYFYQCYNGTTASVVNAFRTPSLRNAANQHIRMVILGDNRTDVAKTTQNVQQIKSKLTELYGPNFYNSVDLILNCGDIVTSGSVISQYTDEYFTPFAPLTASIPTMISIGNHEGDSSNFFKYMKYEELTNGYPAGHSFNEKFYNYSYGNTQILAVNGNSGYKVSDQINWIDARLQESDSNPDIDFVFSFLHHPGHSEIWPDGNEVFVQNSILPKLKQYPKNALLTYGHSHNYERGVADIASGTHDMYLELSGGAGSALDRWGMYANQTDYPEIKVSKDIYSWTLLDIDVDNKSFNAKTFSFGNSNRPVVNELVDEFHLNLNQAKPQTPIALGIENQTTLVASPMIGADLPQTCHFQVTATSGNYTTLLLNKEQDKYNIYDDTRAPNYTPINKNANLNISKLNASTYGLVTGQTYYYRVRYRDENLKWSSWSAEKAFVYNATLSTKSYATASEKENKLKVFPNPAVSQAQISFDLPQASEHVKIELKDMSGKTVETIFKGSLGHGTQTILWDINSQLSPGMYIVALASDTANETFQVLINNKI</sequence>
<comment type="caution">
    <text evidence="5">The sequence shown here is derived from an EMBL/GenBank/DDBJ whole genome shotgun (WGS) entry which is preliminary data.</text>
</comment>
<dbReference type="SUPFAM" id="SSF56300">
    <property type="entry name" value="Metallo-dependent phosphatases"/>
    <property type="match status" value="1"/>
</dbReference>
<dbReference type="Gene3D" id="2.60.40.380">
    <property type="entry name" value="Purple acid phosphatase-like, N-terminal"/>
    <property type="match status" value="1"/>
</dbReference>
<dbReference type="Gene3D" id="3.60.21.10">
    <property type="match status" value="1"/>
</dbReference>
<dbReference type="GO" id="GO:0003993">
    <property type="term" value="F:acid phosphatase activity"/>
    <property type="evidence" value="ECO:0007669"/>
    <property type="project" value="InterPro"/>
</dbReference>
<evidence type="ECO:0000313" key="6">
    <source>
        <dbReference type="Proteomes" id="UP000297407"/>
    </source>
</evidence>
<dbReference type="OrthoDB" id="9809781at2"/>
<evidence type="ECO:0000256" key="1">
    <source>
        <dbReference type="ARBA" id="ARBA00022729"/>
    </source>
</evidence>
<dbReference type="InterPro" id="IPR008963">
    <property type="entry name" value="Purple_acid_Pase-like_N"/>
</dbReference>
<evidence type="ECO:0000259" key="3">
    <source>
        <dbReference type="Pfam" id="PF16656"/>
    </source>
</evidence>
<dbReference type="PANTHER" id="PTHR45867:SF3">
    <property type="entry name" value="ACID PHOSPHATASE TYPE 7"/>
    <property type="match status" value="1"/>
</dbReference>
<evidence type="ECO:0000259" key="4">
    <source>
        <dbReference type="Pfam" id="PF18962"/>
    </source>
</evidence>
<dbReference type="Gene3D" id="2.60.120.200">
    <property type="match status" value="1"/>
</dbReference>
<dbReference type="Proteomes" id="UP000297407">
    <property type="component" value="Unassembled WGS sequence"/>
</dbReference>
<dbReference type="SUPFAM" id="SSF49899">
    <property type="entry name" value="Concanavalin A-like lectins/glucanases"/>
    <property type="match status" value="1"/>
</dbReference>
<protein>
    <submittedName>
        <fullName evidence="5">T9SS type A sorting domain-containing protein</fullName>
    </submittedName>
</protein>
<dbReference type="AlphaFoldDB" id="A0A4Z0L6L1"/>
<dbReference type="EMBL" id="SRLH01000004">
    <property type="protein sequence ID" value="TGD57923.1"/>
    <property type="molecule type" value="Genomic_DNA"/>
</dbReference>
<dbReference type="NCBIfam" id="TIGR04183">
    <property type="entry name" value="Por_Secre_tail"/>
    <property type="match status" value="1"/>
</dbReference>
<keyword evidence="6" id="KW-1185">Reference proteome</keyword>
<dbReference type="InterPro" id="IPR015914">
    <property type="entry name" value="PAPs_N"/>
</dbReference>
<dbReference type="GO" id="GO:0004553">
    <property type="term" value="F:hydrolase activity, hydrolyzing O-glycosyl compounds"/>
    <property type="evidence" value="ECO:0007669"/>
    <property type="project" value="UniProtKB-ARBA"/>
</dbReference>
<dbReference type="Pfam" id="PF00149">
    <property type="entry name" value="Metallophos"/>
    <property type="match status" value="1"/>
</dbReference>
<dbReference type="SUPFAM" id="SSF49363">
    <property type="entry name" value="Purple acid phosphatase, N-terminal domain"/>
    <property type="match status" value="1"/>
</dbReference>
<dbReference type="InterPro" id="IPR029052">
    <property type="entry name" value="Metallo-depent_PP-like"/>
</dbReference>
<dbReference type="Pfam" id="PF13385">
    <property type="entry name" value="Laminin_G_3"/>
    <property type="match status" value="1"/>
</dbReference>
<feature type="domain" description="Calcineurin-like phosphoesterase" evidence="2">
    <location>
        <begin position="390"/>
        <end position="566"/>
    </location>
</feature>
<reference evidence="5 6" key="1">
    <citation type="submission" date="2019-04" db="EMBL/GenBank/DDBJ databases">
        <title>Flavobacterium sp. strain DS2-A Genome sequencing and assembly.</title>
        <authorList>
            <person name="Kim I."/>
        </authorList>
    </citation>
    <scope>NUCLEOTIDE SEQUENCE [LARGE SCALE GENOMIC DNA]</scope>
    <source>
        <strain evidence="5 6">DS2-A</strain>
    </source>
</reference>
<evidence type="ECO:0000313" key="5">
    <source>
        <dbReference type="EMBL" id="TGD57923.1"/>
    </source>
</evidence>
<dbReference type="Gene3D" id="2.60.40.4070">
    <property type="match status" value="1"/>
</dbReference>
<dbReference type="InterPro" id="IPR026444">
    <property type="entry name" value="Secre_tail"/>
</dbReference>
<name>A0A4Z0L6L1_9FLAO</name>
<accession>A0A4Z0L6L1</accession>
<dbReference type="Pfam" id="PF16656">
    <property type="entry name" value="Pur_ac_phosph_N"/>
    <property type="match status" value="1"/>
</dbReference>
<dbReference type="Pfam" id="PF18962">
    <property type="entry name" value="Por_Secre_tail"/>
    <property type="match status" value="1"/>
</dbReference>
<gene>
    <name evidence="5" type="ORF">E4635_07895</name>
</gene>
<proteinExistence type="predicted"/>
<dbReference type="InterPro" id="IPR004843">
    <property type="entry name" value="Calcineurin-like_PHP"/>
</dbReference>
<feature type="domain" description="Purple acid phosphatase N-terminal" evidence="3">
    <location>
        <begin position="272"/>
        <end position="354"/>
    </location>
</feature>
<feature type="domain" description="Secretion system C-terminal sorting" evidence="4">
    <location>
        <begin position="793"/>
        <end position="867"/>
    </location>
</feature>